<evidence type="ECO:0000313" key="1">
    <source>
        <dbReference type="EMBL" id="MQY47524.1"/>
    </source>
</evidence>
<evidence type="ECO:0000313" key="2">
    <source>
        <dbReference type="Proteomes" id="UP000435138"/>
    </source>
</evidence>
<gene>
    <name evidence="1" type="ORF">GAO09_15930</name>
</gene>
<dbReference type="Proteomes" id="UP000435138">
    <property type="component" value="Unassembled WGS sequence"/>
</dbReference>
<dbReference type="EMBL" id="WIXI01000045">
    <property type="protein sequence ID" value="MQY47524.1"/>
    <property type="molecule type" value="Genomic_DNA"/>
</dbReference>
<name>A0A6A8AA05_9HYPH</name>
<proteinExistence type="predicted"/>
<organism evidence="1 2">
    <name type="scientific">Endobacterium cereale</name>
    <dbReference type="NCBI Taxonomy" id="2663029"/>
    <lineage>
        <taxon>Bacteria</taxon>
        <taxon>Pseudomonadati</taxon>
        <taxon>Pseudomonadota</taxon>
        <taxon>Alphaproteobacteria</taxon>
        <taxon>Hyphomicrobiales</taxon>
        <taxon>Rhizobiaceae</taxon>
        <taxon>Endobacterium</taxon>
    </lineage>
</organism>
<protein>
    <submittedName>
        <fullName evidence="1">Uncharacterized protein</fullName>
    </submittedName>
</protein>
<keyword evidence="2" id="KW-1185">Reference proteome</keyword>
<dbReference type="RefSeq" id="WP_153355003.1">
    <property type="nucleotide sequence ID" value="NZ_JAYKOO010000007.1"/>
</dbReference>
<accession>A0A6A8AA05</accession>
<comment type="caution">
    <text evidence="1">The sequence shown here is derived from an EMBL/GenBank/DDBJ whole genome shotgun (WGS) entry which is preliminary data.</text>
</comment>
<dbReference type="AlphaFoldDB" id="A0A6A8AA05"/>
<reference evidence="1 2" key="1">
    <citation type="submission" date="2019-11" db="EMBL/GenBank/DDBJ databases">
        <title>Genome analysis of Rhizobacterium cereale a novel genus and species isolated from maize roots in North Spain.</title>
        <authorList>
            <person name="Menendez E."/>
            <person name="Flores-Felix J.D."/>
            <person name="Ramirez-Bahena M.-H."/>
            <person name="Igual J.M."/>
            <person name="Garcia-Fraile P."/>
            <person name="Peix A."/>
            <person name="Velazquez E."/>
        </authorList>
    </citation>
    <scope>NUCLEOTIDE SEQUENCE [LARGE SCALE GENOMIC DNA]</scope>
    <source>
        <strain evidence="1 2">RZME27</strain>
    </source>
</reference>
<sequence length="134" mass="14874">MAGSRKIDPRRGISPEGSAIRVDASGFSLVTSQEPIFRVEWSSVSQIVGYTRFRSMKPELCLAFAGSRPNDQVVVHDTLQGWDALCSAMLQVFAQADRDWHLRAAHDVENLDSYLPVAAVVPNFTVNPTIVWSR</sequence>